<evidence type="ECO:0000256" key="1">
    <source>
        <dbReference type="SAM" id="MobiDB-lite"/>
    </source>
</evidence>
<dbReference type="RefSeq" id="WP_284307625.1">
    <property type="nucleotide sequence ID" value="NZ_BSPB01000012.1"/>
</dbReference>
<evidence type="ECO:0000313" key="2">
    <source>
        <dbReference type="EMBL" id="GLS14510.1"/>
    </source>
</evidence>
<keyword evidence="3" id="KW-1185">Reference proteome</keyword>
<sequence>MSASREPTPQGEAARQTEERLQTLEALRHERDRLAQVAEGRRAEIVALQGELRRLGQRVEGSAGEAARLEFDLGRAQADYRALVEQHDQLSVLHEQLLAQRAALMQELAGLQAQVDQWMEACSLQAQRRTQAEAETKELSDALLKAAGHAQRLRAQVAALEAQAAHDRHGPGVPADRPTGRC</sequence>
<gene>
    <name evidence="2" type="ORF">GCM10007935_19410</name>
</gene>
<dbReference type="Proteomes" id="UP001156903">
    <property type="component" value="Unassembled WGS sequence"/>
</dbReference>
<accession>A0ABQ6C3K2</accession>
<proteinExistence type="predicted"/>
<dbReference type="EMBL" id="BSPB01000012">
    <property type="protein sequence ID" value="GLS14510.1"/>
    <property type="molecule type" value="Genomic_DNA"/>
</dbReference>
<name>A0ABQ6C3K2_9BURK</name>
<dbReference type="Gene3D" id="1.10.287.1490">
    <property type="match status" value="1"/>
</dbReference>
<feature type="region of interest" description="Disordered" evidence="1">
    <location>
        <begin position="162"/>
        <end position="182"/>
    </location>
</feature>
<evidence type="ECO:0008006" key="4">
    <source>
        <dbReference type="Google" id="ProtNLM"/>
    </source>
</evidence>
<evidence type="ECO:0000313" key="3">
    <source>
        <dbReference type="Proteomes" id="UP001156903"/>
    </source>
</evidence>
<reference evidence="3" key="1">
    <citation type="journal article" date="2019" name="Int. J. Syst. Evol. Microbiol.">
        <title>The Global Catalogue of Microorganisms (GCM) 10K type strain sequencing project: providing services to taxonomists for standard genome sequencing and annotation.</title>
        <authorList>
            <consortium name="The Broad Institute Genomics Platform"/>
            <consortium name="The Broad Institute Genome Sequencing Center for Infectious Disease"/>
            <person name="Wu L."/>
            <person name="Ma J."/>
        </authorList>
    </citation>
    <scope>NUCLEOTIDE SEQUENCE [LARGE SCALE GENOMIC DNA]</scope>
    <source>
        <strain evidence="3">NBRC 109341</strain>
    </source>
</reference>
<comment type="caution">
    <text evidence="2">The sequence shown here is derived from an EMBL/GenBank/DDBJ whole genome shotgun (WGS) entry which is preliminary data.</text>
</comment>
<protein>
    <recommendedName>
        <fullName evidence="4">KfrA N-terminal DNA-binding domain-containing protein</fullName>
    </recommendedName>
</protein>
<organism evidence="2 3">
    <name type="scientific">Hydrogenophaga electricum</name>
    <dbReference type="NCBI Taxonomy" id="1230953"/>
    <lineage>
        <taxon>Bacteria</taxon>
        <taxon>Pseudomonadati</taxon>
        <taxon>Pseudomonadota</taxon>
        <taxon>Betaproteobacteria</taxon>
        <taxon>Burkholderiales</taxon>
        <taxon>Comamonadaceae</taxon>
        <taxon>Hydrogenophaga</taxon>
    </lineage>
</organism>